<evidence type="ECO:0000256" key="2">
    <source>
        <dbReference type="SAM" id="Phobius"/>
    </source>
</evidence>
<feature type="transmembrane region" description="Helical" evidence="2">
    <location>
        <begin position="12"/>
        <end position="32"/>
    </location>
</feature>
<keyword evidence="2" id="KW-1133">Transmembrane helix</keyword>
<dbReference type="PANTHER" id="PTHR33121">
    <property type="entry name" value="CYCLIC DI-GMP PHOSPHODIESTERASE PDEF"/>
    <property type="match status" value="1"/>
</dbReference>
<protein>
    <submittedName>
        <fullName evidence="5">EAL domain-containing protein</fullName>
    </submittedName>
</protein>
<feature type="transmembrane region" description="Helical" evidence="2">
    <location>
        <begin position="277"/>
        <end position="300"/>
    </location>
</feature>
<dbReference type="InterPro" id="IPR001633">
    <property type="entry name" value="EAL_dom"/>
</dbReference>
<reference evidence="5" key="1">
    <citation type="submission" date="2020-08" db="EMBL/GenBank/DDBJ databases">
        <title>Genome public.</title>
        <authorList>
            <person name="Liu C."/>
            <person name="Sun Q."/>
        </authorList>
    </citation>
    <scope>NUCLEOTIDE SEQUENCE</scope>
    <source>
        <strain evidence="5">NSJ-52</strain>
    </source>
</reference>
<dbReference type="CDD" id="cd18774">
    <property type="entry name" value="PDC2_HK_sensor"/>
    <property type="match status" value="1"/>
</dbReference>
<feature type="region of interest" description="Disordered" evidence="1">
    <location>
        <begin position="735"/>
        <end position="757"/>
    </location>
</feature>
<dbReference type="InterPro" id="IPR000160">
    <property type="entry name" value="GGDEF_dom"/>
</dbReference>
<dbReference type="RefSeq" id="WP_186919914.1">
    <property type="nucleotide sequence ID" value="NZ_JACOPQ010000012.1"/>
</dbReference>
<dbReference type="AlphaFoldDB" id="A0A8J6JEL4"/>
<gene>
    <name evidence="5" type="ORF">H8S62_14075</name>
</gene>
<dbReference type="InterPro" id="IPR029787">
    <property type="entry name" value="Nucleotide_cyclase"/>
</dbReference>
<organism evidence="5 6">
    <name type="scientific">Lawsonibacter faecis</name>
    <dbReference type="NCBI Taxonomy" id="2763052"/>
    <lineage>
        <taxon>Bacteria</taxon>
        <taxon>Bacillati</taxon>
        <taxon>Bacillota</taxon>
        <taxon>Clostridia</taxon>
        <taxon>Eubacteriales</taxon>
        <taxon>Oscillospiraceae</taxon>
        <taxon>Lawsonibacter</taxon>
    </lineage>
</organism>
<dbReference type="SUPFAM" id="SSF55073">
    <property type="entry name" value="Nucleotide cyclase"/>
    <property type="match status" value="1"/>
</dbReference>
<evidence type="ECO:0000313" key="6">
    <source>
        <dbReference type="Proteomes" id="UP000607645"/>
    </source>
</evidence>
<feature type="domain" description="EAL" evidence="3">
    <location>
        <begin position="481"/>
        <end position="736"/>
    </location>
</feature>
<accession>A0A8J6JEL4</accession>
<dbReference type="PANTHER" id="PTHR33121:SF71">
    <property type="entry name" value="OXYGEN SENSOR PROTEIN DOSP"/>
    <property type="match status" value="1"/>
</dbReference>
<dbReference type="PROSITE" id="PS50887">
    <property type="entry name" value="GGDEF"/>
    <property type="match status" value="1"/>
</dbReference>
<dbReference type="Proteomes" id="UP000607645">
    <property type="component" value="Unassembled WGS sequence"/>
</dbReference>
<dbReference type="SMART" id="SM00267">
    <property type="entry name" value="GGDEF"/>
    <property type="match status" value="1"/>
</dbReference>
<dbReference type="InterPro" id="IPR043128">
    <property type="entry name" value="Rev_trsase/Diguanyl_cyclase"/>
</dbReference>
<keyword evidence="6" id="KW-1185">Reference proteome</keyword>
<sequence length="757" mass="83523">MRPIDHIIFYKKPILLVSMILILMTSLMLWNASDLKQGLARSTQAYVTDVSSQLTSDISARIRACEQSLEVVAGSVPFLPDRDTLEDFLADRAEILGLDALAVIVPDGGSVPQGFTQTYLGARSAAEQGFPAQPAVDYLEGQSLLFSVPVDLDHYPGLTLAGIRSKENVQALIQPRSYSGNGLTCIVDSTGTVVISPTDLKPFLQLDDLFQSGSGTKAHSHITQMMADMAARQSGVFQFTAADGNELFMSYHVLNVNDWFLLTLVPADLISGYADAYILRALMLIGGCVLAFGLLFLALFQFYRTNRRQLEAVAYTDPLTGGMNEAAFRLAYQKLVPGMAPHTHAVVLMDIKGFKLINENYGVSAGNKLLRYVHHTLTSRIQAGELAARANADQFLLCLRESGTEQIRARLDAMVAAVNAPDRPSEIRYPLTIPQGACLIDDPGADITLIEARARAACKLQGGKSVCSFYDADLMQRMKREQELNVQFPLSLANRDFTIHLQPKVYLRDGALGGAEALVRWNHPQLGLISPGDFIPLFERNDNICQLDLYVFEAVCATLRRWMDEGQPLVTVSVNLSRAHFKNPRFLDPLSRLKAQYRIPDGAIEIELTESTFFNERQRELVQASIREMHRRGFLCSLDDFGVGFSSLALLQEFDVDAIKLDRQFFNEIANPKGQTIIASFLSLAKKLGIHTVAEGIENQAQADYLLGVDCDMIQGYYFSKPLSIPEFEQWRLTRPPRHNPGGGAEAACGANGAASR</sequence>
<evidence type="ECO:0000259" key="3">
    <source>
        <dbReference type="PROSITE" id="PS50883"/>
    </source>
</evidence>
<dbReference type="Gene3D" id="3.30.450.20">
    <property type="entry name" value="PAS domain"/>
    <property type="match status" value="1"/>
</dbReference>
<dbReference type="CDD" id="cd01948">
    <property type="entry name" value="EAL"/>
    <property type="match status" value="1"/>
</dbReference>
<keyword evidence="2" id="KW-0812">Transmembrane</keyword>
<dbReference type="InterPro" id="IPR050706">
    <property type="entry name" value="Cyclic-di-GMP_PDE-like"/>
</dbReference>
<dbReference type="Gene3D" id="3.30.70.270">
    <property type="match status" value="1"/>
</dbReference>
<comment type="caution">
    <text evidence="5">The sequence shown here is derived from an EMBL/GenBank/DDBJ whole genome shotgun (WGS) entry which is preliminary data.</text>
</comment>
<dbReference type="PROSITE" id="PS50883">
    <property type="entry name" value="EAL"/>
    <property type="match status" value="1"/>
</dbReference>
<dbReference type="Gene3D" id="3.20.20.450">
    <property type="entry name" value="EAL domain"/>
    <property type="match status" value="1"/>
</dbReference>
<name>A0A8J6JEL4_9FIRM</name>
<proteinExistence type="predicted"/>
<dbReference type="SUPFAM" id="SSF141868">
    <property type="entry name" value="EAL domain-like"/>
    <property type="match status" value="1"/>
</dbReference>
<dbReference type="Pfam" id="PF00990">
    <property type="entry name" value="GGDEF"/>
    <property type="match status" value="1"/>
</dbReference>
<evidence type="ECO:0000313" key="5">
    <source>
        <dbReference type="EMBL" id="MBC5738136.1"/>
    </source>
</evidence>
<keyword evidence="2" id="KW-0472">Membrane</keyword>
<dbReference type="GO" id="GO:0071111">
    <property type="term" value="F:cyclic-guanylate-specific phosphodiesterase activity"/>
    <property type="evidence" value="ECO:0007669"/>
    <property type="project" value="InterPro"/>
</dbReference>
<feature type="compositionally biased region" description="Low complexity" evidence="1">
    <location>
        <begin position="746"/>
        <end position="757"/>
    </location>
</feature>
<feature type="domain" description="GGDEF" evidence="4">
    <location>
        <begin position="342"/>
        <end position="472"/>
    </location>
</feature>
<dbReference type="EMBL" id="JACOPQ010000012">
    <property type="protein sequence ID" value="MBC5738136.1"/>
    <property type="molecule type" value="Genomic_DNA"/>
</dbReference>
<evidence type="ECO:0000259" key="4">
    <source>
        <dbReference type="PROSITE" id="PS50887"/>
    </source>
</evidence>
<dbReference type="NCBIfam" id="TIGR00254">
    <property type="entry name" value="GGDEF"/>
    <property type="match status" value="1"/>
</dbReference>
<dbReference type="CDD" id="cd01949">
    <property type="entry name" value="GGDEF"/>
    <property type="match status" value="1"/>
</dbReference>
<dbReference type="InterPro" id="IPR035919">
    <property type="entry name" value="EAL_sf"/>
</dbReference>
<dbReference type="Pfam" id="PF00563">
    <property type="entry name" value="EAL"/>
    <property type="match status" value="1"/>
</dbReference>
<evidence type="ECO:0000256" key="1">
    <source>
        <dbReference type="SAM" id="MobiDB-lite"/>
    </source>
</evidence>
<dbReference type="SMART" id="SM00052">
    <property type="entry name" value="EAL"/>
    <property type="match status" value="1"/>
</dbReference>